<keyword evidence="1" id="KW-0808">Transferase</keyword>
<gene>
    <name evidence="1" type="ORF">F6X53_14435</name>
</gene>
<dbReference type="Proteomes" id="UP000474159">
    <property type="component" value="Unassembled WGS sequence"/>
</dbReference>
<dbReference type="RefSeq" id="WP_151000902.1">
    <property type="nucleotide sequence ID" value="NZ_BPQY01000369.1"/>
</dbReference>
<dbReference type="InterPro" id="IPR029063">
    <property type="entry name" value="SAM-dependent_MTases_sf"/>
</dbReference>
<dbReference type="AlphaFoldDB" id="A0A6L3SXN6"/>
<dbReference type="SUPFAM" id="SSF53335">
    <property type="entry name" value="S-adenosyl-L-methionine-dependent methyltransferases"/>
    <property type="match status" value="1"/>
</dbReference>
<protein>
    <submittedName>
        <fullName evidence="1">Class I SAM-dependent methyltransferase</fullName>
    </submittedName>
</protein>
<dbReference type="OrthoDB" id="9810247at2"/>
<keyword evidence="2" id="KW-1185">Reference proteome</keyword>
<dbReference type="GO" id="GO:0008168">
    <property type="term" value="F:methyltransferase activity"/>
    <property type="evidence" value="ECO:0007669"/>
    <property type="project" value="UniProtKB-KW"/>
</dbReference>
<keyword evidence="1" id="KW-0489">Methyltransferase</keyword>
<name>A0A6L3SXN6_9HYPH</name>
<sequence>MEPTAYARMAENEQRHWWFTGRRQILATLLRRELAGTRHPATLRILEAGCGSGGNLGMLAAFGTVEAVEYDPGARAIAEHRSGLAIRPCALPHDLPVPDRHYDLIALLDVLEHVEEDRASLAALGAKLKRDGRILVTVPALPWLWSHHDEVHHHKRRYTAQSLTEAVADAGLRVDRIGYFNTLLFPLALVRRVGAIVSGRATEDDRVPSRWLNAALRTVFAAERHLVGRVRLALGLSLFAVLSVPD</sequence>
<dbReference type="Gene3D" id="3.40.50.150">
    <property type="entry name" value="Vaccinia Virus protein VP39"/>
    <property type="match status" value="1"/>
</dbReference>
<evidence type="ECO:0000313" key="2">
    <source>
        <dbReference type="Proteomes" id="UP000474159"/>
    </source>
</evidence>
<evidence type="ECO:0000313" key="1">
    <source>
        <dbReference type="EMBL" id="KAB1078589.1"/>
    </source>
</evidence>
<dbReference type="Pfam" id="PF13489">
    <property type="entry name" value="Methyltransf_23"/>
    <property type="match status" value="1"/>
</dbReference>
<organism evidence="1 2">
    <name type="scientific">Methylobacterium soli</name>
    <dbReference type="NCBI Taxonomy" id="553447"/>
    <lineage>
        <taxon>Bacteria</taxon>
        <taxon>Pseudomonadati</taxon>
        <taxon>Pseudomonadota</taxon>
        <taxon>Alphaproteobacteria</taxon>
        <taxon>Hyphomicrobiales</taxon>
        <taxon>Methylobacteriaceae</taxon>
        <taxon>Methylobacterium</taxon>
    </lineage>
</organism>
<dbReference type="GO" id="GO:0032259">
    <property type="term" value="P:methylation"/>
    <property type="evidence" value="ECO:0007669"/>
    <property type="project" value="UniProtKB-KW"/>
</dbReference>
<dbReference type="EMBL" id="VZZK01000013">
    <property type="protein sequence ID" value="KAB1078589.1"/>
    <property type="molecule type" value="Genomic_DNA"/>
</dbReference>
<dbReference type="PANTHER" id="PTHR43464:SF94">
    <property type="entry name" value="MALONYL-[ACYL-CARRIER PROTEIN] O-METHYLTRANSFERASE"/>
    <property type="match status" value="1"/>
</dbReference>
<accession>A0A6L3SXN6</accession>
<dbReference type="CDD" id="cd02440">
    <property type="entry name" value="AdoMet_MTases"/>
    <property type="match status" value="1"/>
</dbReference>
<dbReference type="PANTHER" id="PTHR43464">
    <property type="entry name" value="METHYLTRANSFERASE"/>
    <property type="match status" value="1"/>
</dbReference>
<reference evidence="1 2" key="1">
    <citation type="submission" date="2019-09" db="EMBL/GenBank/DDBJ databases">
        <title>YIM 48816 draft genome.</title>
        <authorList>
            <person name="Jiang L."/>
        </authorList>
    </citation>
    <scope>NUCLEOTIDE SEQUENCE [LARGE SCALE GENOMIC DNA]</scope>
    <source>
        <strain evidence="1 2">YIM 48816</strain>
    </source>
</reference>
<comment type="caution">
    <text evidence="1">The sequence shown here is derived from an EMBL/GenBank/DDBJ whole genome shotgun (WGS) entry which is preliminary data.</text>
</comment>
<proteinExistence type="predicted"/>